<evidence type="ECO:0000313" key="2">
    <source>
        <dbReference type="EMBL" id="TDQ49320.1"/>
    </source>
</evidence>
<accession>A0A4R6UQ08</accession>
<dbReference type="AlphaFoldDB" id="A0A4R6UQ08"/>
<reference evidence="2 3" key="1">
    <citation type="submission" date="2019-03" db="EMBL/GenBank/DDBJ databases">
        <title>Genomic Encyclopedia of Type Strains, Phase IV (KMG-IV): sequencing the most valuable type-strain genomes for metagenomic binning, comparative biology and taxonomic classification.</title>
        <authorList>
            <person name="Goeker M."/>
        </authorList>
    </citation>
    <scope>NUCLEOTIDE SEQUENCE [LARGE SCALE GENOMIC DNA]</scope>
    <source>
        <strain evidence="2 3">DSM 103792</strain>
    </source>
</reference>
<keyword evidence="1" id="KW-0472">Membrane</keyword>
<sequence length="116" mass="13320">MESNQATPESLRETSALNWGALGLTGIWLLRNGFLFSLVLYLVALRYFWPAAILISFLFFFKGSAWSWGNGRRWKDIEEFADSQYFFNFIGKILLGFQLAFAIAALYLWLTPAPTH</sequence>
<dbReference type="OrthoDB" id="9815959at2"/>
<protein>
    <submittedName>
        <fullName evidence="2">Uncharacterized protein</fullName>
    </submittedName>
</protein>
<dbReference type="Proteomes" id="UP000295375">
    <property type="component" value="Unassembled WGS sequence"/>
</dbReference>
<gene>
    <name evidence="2" type="ORF">EV696_10424</name>
</gene>
<feature type="transmembrane region" description="Helical" evidence="1">
    <location>
        <begin position="21"/>
        <end position="41"/>
    </location>
</feature>
<keyword evidence="1" id="KW-1133">Transmembrane helix</keyword>
<proteinExistence type="predicted"/>
<keyword evidence="3" id="KW-1185">Reference proteome</keyword>
<evidence type="ECO:0000256" key="1">
    <source>
        <dbReference type="SAM" id="Phobius"/>
    </source>
</evidence>
<organism evidence="2 3">
    <name type="scientific">Permianibacter aggregans</name>
    <dbReference type="NCBI Taxonomy" id="1510150"/>
    <lineage>
        <taxon>Bacteria</taxon>
        <taxon>Pseudomonadati</taxon>
        <taxon>Pseudomonadota</taxon>
        <taxon>Gammaproteobacteria</taxon>
        <taxon>Pseudomonadales</taxon>
        <taxon>Pseudomonadaceae</taxon>
        <taxon>Permianibacter</taxon>
    </lineage>
</organism>
<feature type="transmembrane region" description="Helical" evidence="1">
    <location>
        <begin position="47"/>
        <end position="68"/>
    </location>
</feature>
<comment type="caution">
    <text evidence="2">The sequence shown here is derived from an EMBL/GenBank/DDBJ whole genome shotgun (WGS) entry which is preliminary data.</text>
</comment>
<keyword evidence="1" id="KW-0812">Transmembrane</keyword>
<dbReference type="RefSeq" id="WP_133588803.1">
    <property type="nucleotide sequence ID" value="NZ_CP037953.1"/>
</dbReference>
<name>A0A4R6UQ08_9GAMM</name>
<feature type="transmembrane region" description="Helical" evidence="1">
    <location>
        <begin position="89"/>
        <end position="110"/>
    </location>
</feature>
<evidence type="ECO:0000313" key="3">
    <source>
        <dbReference type="Proteomes" id="UP000295375"/>
    </source>
</evidence>
<dbReference type="EMBL" id="SNYM01000004">
    <property type="protein sequence ID" value="TDQ49320.1"/>
    <property type="molecule type" value="Genomic_DNA"/>
</dbReference>